<dbReference type="Pfam" id="PF13181">
    <property type="entry name" value="TPR_8"/>
    <property type="match status" value="1"/>
</dbReference>
<dbReference type="RefSeq" id="WP_145435852.1">
    <property type="nucleotide sequence ID" value="NZ_CP036339.1"/>
</dbReference>
<dbReference type="EMBL" id="CP036339">
    <property type="protein sequence ID" value="QDT76102.1"/>
    <property type="molecule type" value="Genomic_DNA"/>
</dbReference>
<evidence type="ECO:0000256" key="1">
    <source>
        <dbReference type="PROSITE-ProRule" id="PRU00339"/>
    </source>
</evidence>
<organism evidence="2 3">
    <name type="scientific">Lacipirellula limnantheis</name>
    <dbReference type="NCBI Taxonomy" id="2528024"/>
    <lineage>
        <taxon>Bacteria</taxon>
        <taxon>Pseudomonadati</taxon>
        <taxon>Planctomycetota</taxon>
        <taxon>Planctomycetia</taxon>
        <taxon>Pirellulales</taxon>
        <taxon>Lacipirellulaceae</taxon>
        <taxon>Lacipirellula</taxon>
    </lineage>
</organism>
<dbReference type="GO" id="GO:0016757">
    <property type="term" value="F:glycosyltransferase activity"/>
    <property type="evidence" value="ECO:0007669"/>
    <property type="project" value="TreeGrafter"/>
</dbReference>
<keyword evidence="3" id="KW-1185">Reference proteome</keyword>
<dbReference type="NCBIfam" id="NF047558">
    <property type="entry name" value="TPR_END_plus"/>
    <property type="match status" value="1"/>
</dbReference>
<protein>
    <submittedName>
        <fullName evidence="2">TPR repeat-containing protein YrrB</fullName>
    </submittedName>
</protein>
<dbReference type="PANTHER" id="PTHR44998:SF1">
    <property type="entry name" value="UDP-N-ACETYLGLUCOSAMINE--PEPTIDE N-ACETYLGLUCOSAMINYLTRANSFERASE 110 KDA SUBUNIT"/>
    <property type="match status" value="1"/>
</dbReference>
<dbReference type="Pfam" id="PF13176">
    <property type="entry name" value="TPR_7"/>
    <property type="match status" value="1"/>
</dbReference>
<gene>
    <name evidence="2" type="primary">yrrB_3</name>
    <name evidence="2" type="ORF">I41_53470</name>
</gene>
<dbReference type="KEGG" id="llh:I41_53470"/>
<dbReference type="Gene3D" id="1.25.40.10">
    <property type="entry name" value="Tetratricopeptide repeat domain"/>
    <property type="match status" value="1"/>
</dbReference>
<accession>A0A517U648</accession>
<evidence type="ECO:0000313" key="3">
    <source>
        <dbReference type="Proteomes" id="UP000317909"/>
    </source>
</evidence>
<feature type="repeat" description="TPR" evidence="1">
    <location>
        <begin position="86"/>
        <end position="119"/>
    </location>
</feature>
<dbReference type="PANTHER" id="PTHR44998">
    <property type="match status" value="1"/>
</dbReference>
<dbReference type="PROSITE" id="PS50005">
    <property type="entry name" value="TPR"/>
    <property type="match status" value="2"/>
</dbReference>
<dbReference type="InterPro" id="IPR011990">
    <property type="entry name" value="TPR-like_helical_dom_sf"/>
</dbReference>
<dbReference type="OrthoDB" id="264557at2"/>
<dbReference type="SUPFAM" id="SSF48452">
    <property type="entry name" value="TPR-like"/>
    <property type="match status" value="1"/>
</dbReference>
<keyword evidence="1" id="KW-0802">TPR repeat</keyword>
<name>A0A517U648_9BACT</name>
<dbReference type="Proteomes" id="UP000317909">
    <property type="component" value="Chromosome"/>
</dbReference>
<evidence type="ECO:0000313" key="2">
    <source>
        <dbReference type="EMBL" id="QDT76102.1"/>
    </source>
</evidence>
<dbReference type="SMART" id="SM00028">
    <property type="entry name" value="TPR"/>
    <property type="match status" value="3"/>
</dbReference>
<dbReference type="GO" id="GO:0006493">
    <property type="term" value="P:protein O-linked glycosylation"/>
    <property type="evidence" value="ECO:0007669"/>
    <property type="project" value="TreeGrafter"/>
</dbReference>
<proteinExistence type="predicted"/>
<reference evidence="2 3" key="1">
    <citation type="submission" date="2019-02" db="EMBL/GenBank/DDBJ databases">
        <title>Deep-cultivation of Planctomycetes and their phenomic and genomic characterization uncovers novel biology.</title>
        <authorList>
            <person name="Wiegand S."/>
            <person name="Jogler M."/>
            <person name="Boedeker C."/>
            <person name="Pinto D."/>
            <person name="Vollmers J."/>
            <person name="Rivas-Marin E."/>
            <person name="Kohn T."/>
            <person name="Peeters S.H."/>
            <person name="Heuer A."/>
            <person name="Rast P."/>
            <person name="Oberbeckmann S."/>
            <person name="Bunk B."/>
            <person name="Jeske O."/>
            <person name="Meyerdierks A."/>
            <person name="Storesund J.E."/>
            <person name="Kallscheuer N."/>
            <person name="Luecker S."/>
            <person name="Lage O.M."/>
            <person name="Pohl T."/>
            <person name="Merkel B.J."/>
            <person name="Hornburger P."/>
            <person name="Mueller R.-W."/>
            <person name="Bruemmer F."/>
            <person name="Labrenz M."/>
            <person name="Spormann A.M."/>
            <person name="Op den Camp H."/>
            <person name="Overmann J."/>
            <person name="Amann R."/>
            <person name="Jetten M.S.M."/>
            <person name="Mascher T."/>
            <person name="Medema M.H."/>
            <person name="Devos D.P."/>
            <person name="Kaster A.-K."/>
            <person name="Ovreas L."/>
            <person name="Rohde M."/>
            <person name="Galperin M.Y."/>
            <person name="Jogler C."/>
        </authorList>
    </citation>
    <scope>NUCLEOTIDE SEQUENCE [LARGE SCALE GENOMIC DNA]</scope>
    <source>
        <strain evidence="2 3">I41</strain>
    </source>
</reference>
<feature type="repeat" description="TPR" evidence="1">
    <location>
        <begin position="52"/>
        <end position="85"/>
    </location>
</feature>
<dbReference type="AlphaFoldDB" id="A0A517U648"/>
<dbReference type="InterPro" id="IPR019734">
    <property type="entry name" value="TPR_rpt"/>
</dbReference>
<sequence length="180" mass="20489">MLRFSPSTDMTTEARTHLRRVCTEAEGYLELGMPEYALASLQRWGQHVHGDARGCYLLGETLRELERYREAIFPLRRCLELIPDDIHVAMALGWCFKRVGQLDEAIGALEHAVAVDPSEAVLHYNLACYWSLARNRRRALQCLAHALEIDGNFREMVCDEPDFDPIRTDPLFQALTATVG</sequence>